<evidence type="ECO:0000313" key="2">
    <source>
        <dbReference type="Proteomes" id="UP001469553"/>
    </source>
</evidence>
<organism evidence="1 2">
    <name type="scientific">Ameca splendens</name>
    <dbReference type="NCBI Taxonomy" id="208324"/>
    <lineage>
        <taxon>Eukaryota</taxon>
        <taxon>Metazoa</taxon>
        <taxon>Chordata</taxon>
        <taxon>Craniata</taxon>
        <taxon>Vertebrata</taxon>
        <taxon>Euteleostomi</taxon>
        <taxon>Actinopterygii</taxon>
        <taxon>Neopterygii</taxon>
        <taxon>Teleostei</taxon>
        <taxon>Neoteleostei</taxon>
        <taxon>Acanthomorphata</taxon>
        <taxon>Ovalentaria</taxon>
        <taxon>Atherinomorphae</taxon>
        <taxon>Cyprinodontiformes</taxon>
        <taxon>Goodeidae</taxon>
        <taxon>Ameca</taxon>
    </lineage>
</organism>
<name>A0ABV0ZNX1_9TELE</name>
<evidence type="ECO:0000313" key="1">
    <source>
        <dbReference type="EMBL" id="MEQ2307948.1"/>
    </source>
</evidence>
<comment type="caution">
    <text evidence="1">The sequence shown here is derived from an EMBL/GenBank/DDBJ whole genome shotgun (WGS) entry which is preliminary data.</text>
</comment>
<gene>
    <name evidence="1" type="ORF">AMECASPLE_023264</name>
</gene>
<proteinExistence type="predicted"/>
<protein>
    <submittedName>
        <fullName evidence="1">Uncharacterized protein</fullName>
    </submittedName>
</protein>
<sequence length="106" mass="11727">MVTGSLCWPDCVGVTAVENTDFFVCFLLDYFLTFHPSPLMFFSTQFAAVHPSASLMLMVLRDSCVNNSSLLLCCPVIVSLFQYHSCLSLLLATESCQTKLPLSLPH</sequence>
<accession>A0ABV0ZNX1</accession>
<reference evidence="1 2" key="1">
    <citation type="submission" date="2021-06" db="EMBL/GenBank/DDBJ databases">
        <authorList>
            <person name="Palmer J.M."/>
        </authorList>
    </citation>
    <scope>NUCLEOTIDE SEQUENCE [LARGE SCALE GENOMIC DNA]</scope>
    <source>
        <strain evidence="1 2">AS_MEX2019</strain>
        <tissue evidence="1">Muscle</tissue>
    </source>
</reference>
<keyword evidence="2" id="KW-1185">Reference proteome</keyword>
<dbReference type="EMBL" id="JAHRIP010067961">
    <property type="protein sequence ID" value="MEQ2307948.1"/>
    <property type="molecule type" value="Genomic_DNA"/>
</dbReference>
<dbReference type="Proteomes" id="UP001469553">
    <property type="component" value="Unassembled WGS sequence"/>
</dbReference>